<feature type="domain" description="Transposase IS110-like N-terminal" evidence="1">
    <location>
        <begin position="27"/>
        <end position="176"/>
    </location>
</feature>
<evidence type="ECO:0000313" key="3">
    <source>
        <dbReference type="EMBL" id="EQD71484.1"/>
    </source>
</evidence>
<dbReference type="InterPro" id="IPR003346">
    <property type="entry name" value="Transposase_20"/>
</dbReference>
<dbReference type="EMBL" id="AUZY01002770">
    <property type="protein sequence ID" value="EQD71484.1"/>
    <property type="molecule type" value="Genomic_DNA"/>
</dbReference>
<reference evidence="3" key="2">
    <citation type="journal article" date="2014" name="ISME J.">
        <title>Microbial stratification in low pH oxic and suboxic macroscopic growths along an acid mine drainage.</title>
        <authorList>
            <person name="Mendez-Garcia C."/>
            <person name="Mesa V."/>
            <person name="Sprenger R.R."/>
            <person name="Richter M."/>
            <person name="Diez M.S."/>
            <person name="Solano J."/>
            <person name="Bargiela R."/>
            <person name="Golyshina O.V."/>
            <person name="Manteca A."/>
            <person name="Ramos J.L."/>
            <person name="Gallego J.R."/>
            <person name="Llorente I."/>
            <person name="Martins Dos Santos V.A."/>
            <person name="Jensen O.N."/>
            <person name="Pelaez A.I."/>
            <person name="Sanchez J."/>
            <person name="Ferrer M."/>
        </authorList>
    </citation>
    <scope>NUCLEOTIDE SEQUENCE</scope>
</reference>
<comment type="caution">
    <text evidence="3">The sequence shown here is derived from an EMBL/GenBank/DDBJ whole genome shotgun (WGS) entry which is preliminary data.</text>
</comment>
<evidence type="ECO:0000259" key="2">
    <source>
        <dbReference type="Pfam" id="PF02371"/>
    </source>
</evidence>
<proteinExistence type="predicted"/>
<dbReference type="Pfam" id="PF02371">
    <property type="entry name" value="Transposase_20"/>
    <property type="match status" value="1"/>
</dbReference>
<dbReference type="NCBIfam" id="NF033542">
    <property type="entry name" value="transpos_IS110"/>
    <property type="match status" value="1"/>
</dbReference>
<dbReference type="PANTHER" id="PTHR33055">
    <property type="entry name" value="TRANSPOSASE FOR INSERTION SEQUENCE ELEMENT IS1111A"/>
    <property type="match status" value="1"/>
</dbReference>
<reference evidence="3" key="1">
    <citation type="submission" date="2013-08" db="EMBL/GenBank/DDBJ databases">
        <authorList>
            <person name="Mendez C."/>
            <person name="Richter M."/>
            <person name="Ferrer M."/>
            <person name="Sanchez J."/>
        </authorList>
    </citation>
    <scope>NUCLEOTIDE SEQUENCE</scope>
</reference>
<feature type="domain" description="Transposase IS116/IS110/IS902 C-terminal" evidence="2">
    <location>
        <begin position="243"/>
        <end position="321"/>
    </location>
</feature>
<organism evidence="3">
    <name type="scientific">mine drainage metagenome</name>
    <dbReference type="NCBI Taxonomy" id="410659"/>
    <lineage>
        <taxon>unclassified sequences</taxon>
        <taxon>metagenomes</taxon>
        <taxon>ecological metagenomes</taxon>
    </lineage>
</organism>
<gene>
    <name evidence="3" type="ORF">B1B_04432</name>
</gene>
<dbReference type="AlphaFoldDB" id="T1CSH1"/>
<protein>
    <submittedName>
        <fullName evidence="3">Transposase, IS116/IS110/IS902</fullName>
    </submittedName>
</protein>
<sequence length="409" mass="46018">MNKEVDNTRMAAIDPPTTNSPTRGYCAGLDVHQKTCDIALVNPEGRVVRRWHIKTCPQMLDLFSRELREICGKAPVDLGVEASTAGKAVFLHLRKLGLDVHMGHPRKLESILSSETKTDRNDAEELARLLQGHHFPEAYVPTEEMEELRGWVRVRAEQVEKLTRVKQQVHALLVRHHLQHEAAKYSDIFGVQALHWLKTVDLVSEVDKRQLQVLLEEGALLAQQITSLTNDLARQAAPRKDVELLQSIPGIDYVLALNIIAEVGDVHRFRNRKRFAAYCGVVPKNRDSGGKVAEHAKVRHGNPRVKWALEIAVQANVLRIRQGRLFRIYEALKARVGVPKAMMAVAHRLAFVVYGVWKSGNPYEEGNPGSFERKRERLAERAKAKVEFPSVTDLVEKMLSPSAPPGVMS</sequence>
<dbReference type="PANTHER" id="PTHR33055:SF13">
    <property type="entry name" value="TRANSPOSASE"/>
    <property type="match status" value="1"/>
</dbReference>
<dbReference type="GO" id="GO:0004803">
    <property type="term" value="F:transposase activity"/>
    <property type="evidence" value="ECO:0007669"/>
    <property type="project" value="InterPro"/>
</dbReference>
<dbReference type="InterPro" id="IPR047650">
    <property type="entry name" value="Transpos_IS110"/>
</dbReference>
<dbReference type="InterPro" id="IPR002525">
    <property type="entry name" value="Transp_IS110-like_N"/>
</dbReference>
<accession>T1CSH1</accession>
<dbReference type="GO" id="GO:0006313">
    <property type="term" value="P:DNA transposition"/>
    <property type="evidence" value="ECO:0007669"/>
    <property type="project" value="InterPro"/>
</dbReference>
<evidence type="ECO:0000259" key="1">
    <source>
        <dbReference type="Pfam" id="PF01548"/>
    </source>
</evidence>
<dbReference type="Pfam" id="PF01548">
    <property type="entry name" value="DEDD_Tnp_IS110"/>
    <property type="match status" value="1"/>
</dbReference>
<name>T1CSH1_9ZZZZ</name>
<dbReference type="GO" id="GO:0003677">
    <property type="term" value="F:DNA binding"/>
    <property type="evidence" value="ECO:0007669"/>
    <property type="project" value="InterPro"/>
</dbReference>